<name>A0AAV5SKN9_9BILA</name>
<comment type="caution">
    <text evidence="2">The sequence shown here is derived from an EMBL/GenBank/DDBJ whole genome shotgun (WGS) entry which is preliminary data.</text>
</comment>
<dbReference type="PANTHER" id="PTHR35014">
    <property type="entry name" value="INFECTION RESPONSE PROTEIN-RELATED"/>
    <property type="match status" value="1"/>
</dbReference>
<keyword evidence="1" id="KW-0732">Signal</keyword>
<dbReference type="AlphaFoldDB" id="A0AAV5SKN9"/>
<proteinExistence type="predicted"/>
<organism evidence="2 3">
    <name type="scientific">Pristionchus entomophagus</name>
    <dbReference type="NCBI Taxonomy" id="358040"/>
    <lineage>
        <taxon>Eukaryota</taxon>
        <taxon>Metazoa</taxon>
        <taxon>Ecdysozoa</taxon>
        <taxon>Nematoda</taxon>
        <taxon>Chromadorea</taxon>
        <taxon>Rhabditida</taxon>
        <taxon>Rhabditina</taxon>
        <taxon>Diplogasteromorpha</taxon>
        <taxon>Diplogasteroidea</taxon>
        <taxon>Neodiplogasteridae</taxon>
        <taxon>Pristionchus</taxon>
    </lineage>
</organism>
<evidence type="ECO:0000313" key="3">
    <source>
        <dbReference type="Proteomes" id="UP001432027"/>
    </source>
</evidence>
<dbReference type="EMBL" id="BTSX01000002">
    <property type="protein sequence ID" value="GMS82703.1"/>
    <property type="molecule type" value="Genomic_DNA"/>
</dbReference>
<feature type="non-terminal residue" evidence="2">
    <location>
        <position position="200"/>
    </location>
</feature>
<reference evidence="2" key="1">
    <citation type="submission" date="2023-10" db="EMBL/GenBank/DDBJ databases">
        <title>Genome assembly of Pristionchus species.</title>
        <authorList>
            <person name="Yoshida K."/>
            <person name="Sommer R.J."/>
        </authorList>
    </citation>
    <scope>NUCLEOTIDE SEQUENCE</scope>
    <source>
        <strain evidence="2">RS0144</strain>
    </source>
</reference>
<dbReference type="PANTHER" id="PTHR35014:SF1">
    <property type="entry name" value="INFECTION RESPONSE PROTEIN"/>
    <property type="match status" value="1"/>
</dbReference>
<protein>
    <recommendedName>
        <fullName evidence="4">Secreted protein</fullName>
    </recommendedName>
</protein>
<dbReference type="Proteomes" id="UP001432027">
    <property type="component" value="Unassembled WGS sequence"/>
</dbReference>
<evidence type="ECO:0008006" key="4">
    <source>
        <dbReference type="Google" id="ProtNLM"/>
    </source>
</evidence>
<feature type="signal peptide" evidence="1">
    <location>
        <begin position="1"/>
        <end position="19"/>
    </location>
</feature>
<feature type="non-terminal residue" evidence="2">
    <location>
        <position position="1"/>
    </location>
</feature>
<keyword evidence="3" id="KW-1185">Reference proteome</keyword>
<evidence type="ECO:0000313" key="2">
    <source>
        <dbReference type="EMBL" id="GMS82703.1"/>
    </source>
</evidence>
<sequence>TMASNFMLVALCLLCSTSAFSLKPRNVIPETLQAKNYPGTCSANDQSKTKSCLDAYFKTYGFDTSKGLPSYYDYIAATGVVVQLYGVQGFDVYCDFERTLETCLGDLMTSPCMNPDGFMAMYGIDQKEAVDYATTYPVEAYTCQNIDVAKQNFECTNGISDEDFQGLIDCSVELQKELQDATEACGPVDTYVTCVENYYV</sequence>
<gene>
    <name evidence="2" type="ORF">PENTCL1PPCAC_4878</name>
</gene>
<feature type="chain" id="PRO_5043899127" description="Secreted protein" evidence="1">
    <location>
        <begin position="20"/>
        <end position="200"/>
    </location>
</feature>
<accession>A0AAV5SKN9</accession>
<evidence type="ECO:0000256" key="1">
    <source>
        <dbReference type="SAM" id="SignalP"/>
    </source>
</evidence>